<proteinExistence type="predicted"/>
<comment type="caution">
    <text evidence="3">The sequence shown here is derived from an EMBL/GenBank/DDBJ whole genome shotgun (WGS) entry which is preliminary data.</text>
</comment>
<dbReference type="PANTHER" id="PTHR40112:SF1">
    <property type="entry name" value="H2HPP ISOMERASE"/>
    <property type="match status" value="1"/>
</dbReference>
<protein>
    <submittedName>
        <fullName evidence="3">Cupin</fullName>
    </submittedName>
</protein>
<name>A0A917Z8U5_9GAMM</name>
<dbReference type="InterPro" id="IPR052535">
    <property type="entry name" value="Bacilysin_H2HPP_isomerase"/>
</dbReference>
<dbReference type="InterPro" id="IPR013096">
    <property type="entry name" value="Cupin_2"/>
</dbReference>
<dbReference type="PIRSF" id="PIRSF037087">
    <property type="entry name" value="UCP037087"/>
    <property type="match status" value="1"/>
</dbReference>
<dbReference type="AlphaFoldDB" id="A0A917Z8U5"/>
<dbReference type="PANTHER" id="PTHR40112">
    <property type="entry name" value="H2HPP ISOMERASE"/>
    <property type="match status" value="1"/>
</dbReference>
<dbReference type="EMBL" id="BMLT01000001">
    <property type="protein sequence ID" value="GGO76113.1"/>
    <property type="molecule type" value="Genomic_DNA"/>
</dbReference>
<dbReference type="Proteomes" id="UP000599578">
    <property type="component" value="Unassembled WGS sequence"/>
</dbReference>
<dbReference type="RefSeq" id="WP_188857521.1">
    <property type="nucleotide sequence ID" value="NZ_BMLT01000001.1"/>
</dbReference>
<feature type="compositionally biased region" description="Basic residues" evidence="1">
    <location>
        <begin position="1"/>
        <end position="10"/>
    </location>
</feature>
<dbReference type="InterPro" id="IPR017102">
    <property type="entry name" value="UCP037087"/>
</dbReference>
<organism evidence="3 4">
    <name type="scientific">Marinobacterium nitratireducens</name>
    <dbReference type="NCBI Taxonomy" id="518897"/>
    <lineage>
        <taxon>Bacteria</taxon>
        <taxon>Pseudomonadati</taxon>
        <taxon>Pseudomonadota</taxon>
        <taxon>Gammaproteobacteria</taxon>
        <taxon>Oceanospirillales</taxon>
        <taxon>Oceanospirillaceae</taxon>
        <taxon>Marinobacterium</taxon>
    </lineage>
</organism>
<evidence type="ECO:0000313" key="4">
    <source>
        <dbReference type="Proteomes" id="UP000599578"/>
    </source>
</evidence>
<dbReference type="InterPro" id="IPR011051">
    <property type="entry name" value="RmlC_Cupin_sf"/>
</dbReference>
<dbReference type="Gene3D" id="2.60.120.10">
    <property type="entry name" value="Jelly Rolls"/>
    <property type="match status" value="1"/>
</dbReference>
<feature type="region of interest" description="Disordered" evidence="1">
    <location>
        <begin position="1"/>
        <end position="22"/>
    </location>
</feature>
<sequence>MSQGRRRWRNKPGAGGGEVVTVHPSAGTETLQKLSYFVGISDRTAGARGISMNLVVIPPGARSEPHLHCGFETAIYLLSGRVQTCYGDDLKRSVINGPGDFLYIPENVPHQAVNLSDTEPAVGLVARNCAGEQEDVQLYPFEPPAGAD</sequence>
<dbReference type="SUPFAM" id="SSF51182">
    <property type="entry name" value="RmlC-like cupins"/>
    <property type="match status" value="1"/>
</dbReference>
<dbReference type="CDD" id="cd02210">
    <property type="entry name" value="cupin_BLR2406-like"/>
    <property type="match status" value="1"/>
</dbReference>
<evidence type="ECO:0000313" key="3">
    <source>
        <dbReference type="EMBL" id="GGO76113.1"/>
    </source>
</evidence>
<reference evidence="3 4" key="1">
    <citation type="journal article" date="2014" name="Int. J. Syst. Evol. Microbiol.">
        <title>Complete genome sequence of Corynebacterium casei LMG S-19264T (=DSM 44701T), isolated from a smear-ripened cheese.</title>
        <authorList>
            <consortium name="US DOE Joint Genome Institute (JGI-PGF)"/>
            <person name="Walter F."/>
            <person name="Albersmeier A."/>
            <person name="Kalinowski J."/>
            <person name="Ruckert C."/>
        </authorList>
    </citation>
    <scope>NUCLEOTIDE SEQUENCE [LARGE SCALE GENOMIC DNA]</scope>
    <source>
        <strain evidence="3 4">CGMCC 1.7286</strain>
    </source>
</reference>
<evidence type="ECO:0000259" key="2">
    <source>
        <dbReference type="Pfam" id="PF07883"/>
    </source>
</evidence>
<gene>
    <name evidence="3" type="ORF">GCM10011348_02550</name>
</gene>
<evidence type="ECO:0000256" key="1">
    <source>
        <dbReference type="SAM" id="MobiDB-lite"/>
    </source>
</evidence>
<keyword evidence="4" id="KW-1185">Reference proteome</keyword>
<dbReference type="Pfam" id="PF07883">
    <property type="entry name" value="Cupin_2"/>
    <property type="match status" value="1"/>
</dbReference>
<dbReference type="InterPro" id="IPR014710">
    <property type="entry name" value="RmlC-like_jellyroll"/>
</dbReference>
<feature type="domain" description="Cupin type-2" evidence="2">
    <location>
        <begin position="54"/>
        <end position="125"/>
    </location>
</feature>
<accession>A0A917Z8U5</accession>